<evidence type="ECO:0000313" key="13">
    <source>
        <dbReference type="Proteomes" id="UP000002729"/>
    </source>
</evidence>
<protein>
    <recommendedName>
        <fullName evidence="14">Sensitive to high expression protein 9, mitochondrial</fullName>
    </recommendedName>
</protein>
<keyword evidence="7" id="KW-0175">Coiled coil</keyword>
<dbReference type="InterPro" id="IPR008839">
    <property type="entry name" value="MDM33_fungi"/>
</dbReference>
<keyword evidence="6 11" id="KW-1133">Transmembrane helix</keyword>
<evidence type="ECO:0000256" key="10">
    <source>
        <dbReference type="ARBA" id="ARBA00024807"/>
    </source>
</evidence>
<dbReference type="InParanoid" id="F0Y9X9"/>
<evidence type="ECO:0000256" key="11">
    <source>
        <dbReference type="SAM" id="Phobius"/>
    </source>
</evidence>
<evidence type="ECO:0008006" key="14">
    <source>
        <dbReference type="Google" id="ProtNLM"/>
    </source>
</evidence>
<dbReference type="PANTHER" id="PTHR31961">
    <property type="entry name" value="SENSITIVE TO HIGH EXPRESSION PROTEIN 9, MITOCHONDRIAL"/>
    <property type="match status" value="1"/>
</dbReference>
<comment type="function">
    <text evidence="10">Required for the maintenance of the structure of the mitochondrial inner membrane. Involved in mitochondrial morphology. Causes growth arrest when highly overexpressed.</text>
</comment>
<dbReference type="Proteomes" id="UP000002729">
    <property type="component" value="Unassembled WGS sequence"/>
</dbReference>
<evidence type="ECO:0000256" key="7">
    <source>
        <dbReference type="ARBA" id="ARBA00023054"/>
    </source>
</evidence>
<organism evidence="13">
    <name type="scientific">Aureococcus anophagefferens</name>
    <name type="common">Harmful bloom alga</name>
    <dbReference type="NCBI Taxonomy" id="44056"/>
    <lineage>
        <taxon>Eukaryota</taxon>
        <taxon>Sar</taxon>
        <taxon>Stramenopiles</taxon>
        <taxon>Ochrophyta</taxon>
        <taxon>Pelagophyceae</taxon>
        <taxon>Pelagomonadales</taxon>
        <taxon>Pelagomonadaceae</taxon>
        <taxon>Aureococcus</taxon>
    </lineage>
</organism>
<reference evidence="12 13" key="1">
    <citation type="journal article" date="2011" name="Proc. Natl. Acad. Sci. U.S.A.">
        <title>Niche of harmful alga Aureococcus anophagefferens revealed through ecogenomics.</title>
        <authorList>
            <person name="Gobler C.J."/>
            <person name="Berry D.L."/>
            <person name="Dyhrman S.T."/>
            <person name="Wilhelm S.W."/>
            <person name="Salamov A."/>
            <person name="Lobanov A.V."/>
            <person name="Zhang Y."/>
            <person name="Collier J.L."/>
            <person name="Wurch L.L."/>
            <person name="Kustka A.B."/>
            <person name="Dill B.D."/>
            <person name="Shah M."/>
            <person name="VerBerkmoes N.C."/>
            <person name="Kuo A."/>
            <person name="Terry A."/>
            <person name="Pangilinan J."/>
            <person name="Lindquist E.A."/>
            <person name="Lucas S."/>
            <person name="Paulsen I.T."/>
            <person name="Hattenrath-Lehmann T.K."/>
            <person name="Talmage S.C."/>
            <person name="Walker E.A."/>
            <person name="Koch F."/>
            <person name="Burson A.M."/>
            <person name="Marcoval M.A."/>
            <person name="Tang Y.Z."/>
            <person name="Lecleir G.R."/>
            <person name="Coyne K.J."/>
            <person name="Berg G.M."/>
            <person name="Bertrand E.M."/>
            <person name="Saito M.A."/>
            <person name="Gladyshev V.N."/>
            <person name="Grigoriev I.V."/>
        </authorList>
    </citation>
    <scope>NUCLEOTIDE SEQUENCE [LARGE SCALE GENOMIC DNA]</scope>
    <source>
        <strain evidence="13">CCMP 1984</strain>
    </source>
</reference>
<dbReference type="PANTHER" id="PTHR31961:SF3">
    <property type="entry name" value="SENSITIVE TO HIGH EXPRESSION PROTEIN 9, MITOCHONDRIAL"/>
    <property type="match status" value="1"/>
</dbReference>
<comment type="similarity">
    <text evidence="2">Belongs to the SHE9 family.</text>
</comment>
<keyword evidence="9 11" id="KW-0472">Membrane</keyword>
<dbReference type="GeneID" id="20224800"/>
<proteinExistence type="inferred from homology"/>
<evidence type="ECO:0000256" key="6">
    <source>
        <dbReference type="ARBA" id="ARBA00022989"/>
    </source>
</evidence>
<keyword evidence="13" id="KW-1185">Reference proteome</keyword>
<evidence type="ECO:0000256" key="3">
    <source>
        <dbReference type="ARBA" id="ARBA00022692"/>
    </source>
</evidence>
<keyword evidence="5" id="KW-0809">Transit peptide</keyword>
<feature type="transmembrane region" description="Helical" evidence="11">
    <location>
        <begin position="165"/>
        <end position="187"/>
    </location>
</feature>
<gene>
    <name evidence="12" type="ORF">AURANDRAFT_64372</name>
</gene>
<name>F0Y9X9_AURAN</name>
<dbReference type="KEGG" id="aaf:AURANDRAFT_64372"/>
<evidence type="ECO:0000256" key="4">
    <source>
        <dbReference type="ARBA" id="ARBA00022792"/>
    </source>
</evidence>
<keyword evidence="3 11" id="KW-0812">Transmembrane</keyword>
<accession>F0Y9X9</accession>
<evidence type="ECO:0000256" key="2">
    <source>
        <dbReference type="ARBA" id="ARBA00007472"/>
    </source>
</evidence>
<dbReference type="EMBL" id="GL833129">
    <property type="protein sequence ID" value="EGB08098.1"/>
    <property type="molecule type" value="Genomic_DNA"/>
</dbReference>
<dbReference type="OrthoDB" id="5595506at2759"/>
<dbReference type="GO" id="GO:0005743">
    <property type="term" value="C:mitochondrial inner membrane"/>
    <property type="evidence" value="ECO:0007669"/>
    <property type="project" value="UniProtKB-SubCell"/>
</dbReference>
<keyword evidence="4" id="KW-0999">Mitochondrion inner membrane</keyword>
<evidence type="ECO:0000256" key="9">
    <source>
        <dbReference type="ARBA" id="ARBA00023136"/>
    </source>
</evidence>
<comment type="subcellular location">
    <subcellularLocation>
        <location evidence="1">Mitochondrion inner membrane</location>
    </subcellularLocation>
</comment>
<dbReference type="RefSeq" id="XP_009037456.1">
    <property type="nucleotide sequence ID" value="XM_009039208.1"/>
</dbReference>
<evidence type="ECO:0000313" key="12">
    <source>
        <dbReference type="EMBL" id="EGB08098.1"/>
    </source>
</evidence>
<keyword evidence="8" id="KW-0496">Mitochondrion</keyword>
<evidence type="ECO:0000256" key="8">
    <source>
        <dbReference type="ARBA" id="ARBA00023128"/>
    </source>
</evidence>
<dbReference type="AlphaFoldDB" id="F0Y9X9"/>
<dbReference type="Pfam" id="PF05546">
    <property type="entry name" value="She9_MDM33"/>
    <property type="match status" value="1"/>
</dbReference>
<evidence type="ECO:0000256" key="1">
    <source>
        <dbReference type="ARBA" id="ARBA00004273"/>
    </source>
</evidence>
<sequence length="336" mass="35023">MALRAVASRSAALLRLSAARHASDAPRRWPPLVDRVIDRVSSTTGLHELTQLKDDVAAAEAAHEAAVQRRSEALAAHDAAVQGRASTQSELAVLLQRRDTWDAADVARFTALTSTEHGMRGGLEESLAARTSAELGADAAQRDFIKAVQRRYHGELLWQEKYRALSLYSTWALIGVNSVIFLGSSVLRTRTERERMDAMSAAVADLAAAAARAERVAAAAAEAEAKAAAAAPAPPPPRLAVLRARAAAALAAARRAGTRCRAAAAAAAARCSSRAGDAWARCRARAAEATPASVAAGVRRAARAAATRLEDPRVSAGVGVACGLALAELLGAVRVN</sequence>
<evidence type="ECO:0000256" key="5">
    <source>
        <dbReference type="ARBA" id="ARBA00022946"/>
    </source>
</evidence>